<dbReference type="GeneID" id="19396946"/>
<comment type="subcellular location">
    <subcellularLocation>
        <location evidence="1">Cytoplasm</location>
    </subcellularLocation>
</comment>
<organism evidence="6 7">
    <name type="scientific">Exserohilum turcicum (strain 28A)</name>
    <name type="common">Northern leaf blight fungus</name>
    <name type="synonym">Setosphaeria turcica</name>
    <dbReference type="NCBI Taxonomy" id="671987"/>
    <lineage>
        <taxon>Eukaryota</taxon>
        <taxon>Fungi</taxon>
        <taxon>Dikarya</taxon>
        <taxon>Ascomycota</taxon>
        <taxon>Pezizomycotina</taxon>
        <taxon>Dothideomycetes</taxon>
        <taxon>Pleosporomycetidae</taxon>
        <taxon>Pleosporales</taxon>
        <taxon>Pleosporineae</taxon>
        <taxon>Pleosporaceae</taxon>
        <taxon>Exserohilum</taxon>
    </lineage>
</organism>
<feature type="compositionally biased region" description="Pro residues" evidence="4">
    <location>
        <begin position="193"/>
        <end position="209"/>
    </location>
</feature>
<reference evidence="6 7" key="1">
    <citation type="journal article" date="2012" name="PLoS Pathog.">
        <title>Diverse lifestyles and strategies of plant pathogenesis encoded in the genomes of eighteen Dothideomycetes fungi.</title>
        <authorList>
            <person name="Ohm R.A."/>
            <person name="Feau N."/>
            <person name="Henrissat B."/>
            <person name="Schoch C.L."/>
            <person name="Horwitz B.A."/>
            <person name="Barry K.W."/>
            <person name="Condon B.J."/>
            <person name="Copeland A.C."/>
            <person name="Dhillon B."/>
            <person name="Glaser F."/>
            <person name="Hesse C.N."/>
            <person name="Kosti I."/>
            <person name="LaButti K."/>
            <person name="Lindquist E.A."/>
            <person name="Lucas S."/>
            <person name="Salamov A.A."/>
            <person name="Bradshaw R.E."/>
            <person name="Ciuffetti L."/>
            <person name="Hamelin R.C."/>
            <person name="Kema G.H.J."/>
            <person name="Lawrence C."/>
            <person name="Scott J.A."/>
            <person name="Spatafora J.W."/>
            <person name="Turgeon B.G."/>
            <person name="de Wit P.J.G.M."/>
            <person name="Zhong S."/>
            <person name="Goodwin S.B."/>
            <person name="Grigoriev I.V."/>
        </authorList>
    </citation>
    <scope>NUCLEOTIDE SEQUENCE [LARGE SCALE GENOMIC DNA]</scope>
    <source>
        <strain evidence="7">28A</strain>
    </source>
</reference>
<dbReference type="PANTHER" id="PTHR10343:SF84">
    <property type="entry name" value="5'-AMP-ACTIVATED PROTEIN KINASE SUBUNIT BETA-1"/>
    <property type="match status" value="1"/>
</dbReference>
<dbReference type="Pfam" id="PF04739">
    <property type="entry name" value="AMPKBI"/>
    <property type="match status" value="1"/>
</dbReference>
<feature type="region of interest" description="Disordered" evidence="4">
    <location>
        <begin position="401"/>
        <end position="434"/>
    </location>
</feature>
<dbReference type="PANTHER" id="PTHR10343">
    <property type="entry name" value="5'-AMP-ACTIVATED PROTEIN KINASE , BETA SUBUNIT"/>
    <property type="match status" value="1"/>
</dbReference>
<dbReference type="STRING" id="671987.R0KNK0"/>
<dbReference type="AlphaFoldDB" id="R0KNK0"/>
<dbReference type="Pfam" id="PF16561">
    <property type="entry name" value="AMPK1_CBM"/>
    <property type="match status" value="1"/>
</dbReference>
<dbReference type="InterPro" id="IPR037256">
    <property type="entry name" value="ASC_dom_sf"/>
</dbReference>
<dbReference type="EMBL" id="KB908515">
    <property type="protein sequence ID" value="EOA89492.1"/>
    <property type="molecule type" value="Genomic_DNA"/>
</dbReference>
<keyword evidence="3" id="KW-0963">Cytoplasm</keyword>
<sequence length="573" mass="62671">MGNQNSRSTTPSSNPQSPSSHGHAHAHAHPHPQQHAHLHPHPYPHSQHHSARRRESIQALSAAKALAAPSVSLENAESSTRPHSRGRAQTIGTSTKAVASQLRAAQDQFRPPPQHDAMGNEQSSQKGHHHKDRERERERDKAARDAATAAAAATTTMMTTPTIHTTPPQSQPLATPPAVSPPVQQHQQHPHQQPEPPADPSPPPPPEPTLPVDVPALPREEAEIPASIDPADASDYLIPSSQFSRPPRMPLPIEEEVHTPGSPIISPEEIWSPILDNDAEGMLPRRSSMLSTTTADDEDLGDEFKGPSTGRPTVPTLIEWEGPGERVYVTGTFAGWNRKYRLHRNGPSKKKDALSAYVSVTPGTHHLTFLVDNDMRTSDKLPTAVDYTNILVNYIEVPYPEPQPLVDSPSKDTKDAPDTTVPVQEREAPAGMYPPQVLPPAPEVQPIKAPLPEPPKPVVPEPTKKYHQNIPRYLLDLDAPEESSRFARANAMTNNLPTPPTLPGFLGKSILNGTTPMKDDSSVLIHPNHTVLNHLATSSIKDNILATSATTRYKQKFLTTIMYKPKEEHTEAH</sequence>
<feature type="compositionally biased region" description="Low complexity" evidence="4">
    <location>
        <begin position="59"/>
        <end position="73"/>
    </location>
</feature>
<protein>
    <submittedName>
        <fullName evidence="6">Carbohydrate-binding module family 48 protein</fullName>
    </submittedName>
</protein>
<evidence type="ECO:0000256" key="1">
    <source>
        <dbReference type="ARBA" id="ARBA00004496"/>
    </source>
</evidence>
<dbReference type="Gene3D" id="6.20.250.60">
    <property type="match status" value="1"/>
</dbReference>
<evidence type="ECO:0000256" key="4">
    <source>
        <dbReference type="SAM" id="MobiDB-lite"/>
    </source>
</evidence>
<feature type="compositionally biased region" description="Low complexity" evidence="4">
    <location>
        <begin position="145"/>
        <end position="166"/>
    </location>
</feature>
<dbReference type="eggNOG" id="KOG1616">
    <property type="taxonomic scope" value="Eukaryota"/>
</dbReference>
<dbReference type="GO" id="GO:0031588">
    <property type="term" value="C:nucleotide-activated protein kinase complex"/>
    <property type="evidence" value="ECO:0007669"/>
    <property type="project" value="TreeGrafter"/>
</dbReference>
<comment type="similarity">
    <text evidence="2">Belongs to the 5'-AMP-activated protein kinase beta subunit family.</text>
</comment>
<dbReference type="InterPro" id="IPR006828">
    <property type="entry name" value="ASC_dom"/>
</dbReference>
<dbReference type="CDD" id="cd02859">
    <property type="entry name" value="E_set_AMPKbeta_like_N"/>
    <property type="match status" value="1"/>
</dbReference>
<dbReference type="RefSeq" id="XP_008023254.1">
    <property type="nucleotide sequence ID" value="XM_008025063.1"/>
</dbReference>
<dbReference type="GO" id="GO:0019901">
    <property type="term" value="F:protein kinase binding"/>
    <property type="evidence" value="ECO:0007669"/>
    <property type="project" value="TreeGrafter"/>
</dbReference>
<accession>R0KNK0</accession>
<feature type="compositionally biased region" description="Basic residues" evidence="4">
    <location>
        <begin position="22"/>
        <end position="52"/>
    </location>
</feature>
<proteinExistence type="inferred from homology"/>
<keyword evidence="7" id="KW-1185">Reference proteome</keyword>
<evidence type="ECO:0000256" key="3">
    <source>
        <dbReference type="ARBA" id="ARBA00022490"/>
    </source>
</evidence>
<dbReference type="OrthoDB" id="531008at2759"/>
<feature type="compositionally biased region" description="Basic and acidic residues" evidence="4">
    <location>
        <begin position="133"/>
        <end position="144"/>
    </location>
</feature>
<dbReference type="SMART" id="SM01010">
    <property type="entry name" value="AMPKBI"/>
    <property type="match status" value="1"/>
</dbReference>
<dbReference type="InterPro" id="IPR050827">
    <property type="entry name" value="CRP1_MDG1_kinase"/>
</dbReference>
<dbReference type="InterPro" id="IPR014756">
    <property type="entry name" value="Ig_E-set"/>
</dbReference>
<dbReference type="FunFam" id="2.60.40.10:FF:000562">
    <property type="entry name" value="Snf1 kinase complex beta-subunit Gal83"/>
    <property type="match status" value="1"/>
</dbReference>
<evidence type="ECO:0000256" key="2">
    <source>
        <dbReference type="ARBA" id="ARBA00010926"/>
    </source>
</evidence>
<feature type="domain" description="Association with the SNF1 complex (ASC)" evidence="5">
    <location>
        <begin position="459"/>
        <end position="566"/>
    </location>
</feature>
<dbReference type="InterPro" id="IPR032640">
    <property type="entry name" value="AMPK1_CBM"/>
</dbReference>
<evidence type="ECO:0000313" key="6">
    <source>
        <dbReference type="EMBL" id="EOA89492.1"/>
    </source>
</evidence>
<dbReference type="GO" id="GO:0005737">
    <property type="term" value="C:cytoplasm"/>
    <property type="evidence" value="ECO:0007669"/>
    <property type="project" value="UniProtKB-SubCell"/>
</dbReference>
<feature type="region of interest" description="Disordered" evidence="4">
    <location>
        <begin position="1"/>
        <end position="248"/>
    </location>
</feature>
<dbReference type="SUPFAM" id="SSF81296">
    <property type="entry name" value="E set domains"/>
    <property type="match status" value="1"/>
</dbReference>
<feature type="compositionally biased region" description="Low complexity" evidence="4">
    <location>
        <begin position="1"/>
        <end position="21"/>
    </location>
</feature>
<feature type="compositionally biased region" description="Low complexity" evidence="4">
    <location>
        <begin position="181"/>
        <end position="191"/>
    </location>
</feature>
<dbReference type="GO" id="GO:0007165">
    <property type="term" value="P:signal transduction"/>
    <property type="evidence" value="ECO:0007669"/>
    <property type="project" value="TreeGrafter"/>
</dbReference>
<dbReference type="InterPro" id="IPR013783">
    <property type="entry name" value="Ig-like_fold"/>
</dbReference>
<dbReference type="Proteomes" id="UP000016935">
    <property type="component" value="Unassembled WGS sequence"/>
</dbReference>
<feature type="region of interest" description="Disordered" evidence="4">
    <location>
        <begin position="292"/>
        <end position="315"/>
    </location>
</feature>
<name>R0KNK0_EXST2</name>
<dbReference type="GO" id="GO:0005634">
    <property type="term" value="C:nucleus"/>
    <property type="evidence" value="ECO:0007669"/>
    <property type="project" value="TreeGrafter"/>
</dbReference>
<dbReference type="SUPFAM" id="SSF160219">
    <property type="entry name" value="AMPKBI-like"/>
    <property type="match status" value="1"/>
</dbReference>
<dbReference type="HOGENOM" id="CLU_026512_0_0_1"/>
<gene>
    <name evidence="6" type="ORF">SETTUDRAFT_148009</name>
</gene>
<evidence type="ECO:0000259" key="5">
    <source>
        <dbReference type="SMART" id="SM01010"/>
    </source>
</evidence>
<reference evidence="6 7" key="2">
    <citation type="journal article" date="2013" name="PLoS Genet.">
        <title>Comparative genome structure, secondary metabolite, and effector coding capacity across Cochliobolus pathogens.</title>
        <authorList>
            <person name="Condon B.J."/>
            <person name="Leng Y."/>
            <person name="Wu D."/>
            <person name="Bushley K.E."/>
            <person name="Ohm R.A."/>
            <person name="Otillar R."/>
            <person name="Martin J."/>
            <person name="Schackwitz W."/>
            <person name="Grimwood J."/>
            <person name="MohdZainudin N."/>
            <person name="Xue C."/>
            <person name="Wang R."/>
            <person name="Manning V.A."/>
            <person name="Dhillon B."/>
            <person name="Tu Z.J."/>
            <person name="Steffenson B.J."/>
            <person name="Salamov A."/>
            <person name="Sun H."/>
            <person name="Lowry S."/>
            <person name="LaButti K."/>
            <person name="Han J."/>
            <person name="Copeland A."/>
            <person name="Lindquist E."/>
            <person name="Barry K."/>
            <person name="Schmutz J."/>
            <person name="Baker S.E."/>
            <person name="Ciuffetti L.M."/>
            <person name="Grigoriev I.V."/>
            <person name="Zhong S."/>
            <person name="Turgeon B.G."/>
        </authorList>
    </citation>
    <scope>NUCLEOTIDE SEQUENCE [LARGE SCALE GENOMIC DNA]</scope>
    <source>
        <strain evidence="7">28A</strain>
    </source>
</reference>
<evidence type="ECO:0000313" key="7">
    <source>
        <dbReference type="Proteomes" id="UP000016935"/>
    </source>
</evidence>
<dbReference type="Gene3D" id="2.60.40.10">
    <property type="entry name" value="Immunoglobulins"/>
    <property type="match status" value="1"/>
</dbReference>